<dbReference type="RefSeq" id="WP_115518057.1">
    <property type="nucleotide sequence ID" value="NZ_QRGO01000002.1"/>
</dbReference>
<dbReference type="GO" id="GO:0016829">
    <property type="term" value="F:lyase activity"/>
    <property type="evidence" value="ECO:0007669"/>
    <property type="project" value="UniProtKB-KW"/>
</dbReference>
<dbReference type="OrthoDB" id="9812462at2"/>
<dbReference type="Gene3D" id="3.10.129.10">
    <property type="entry name" value="Hotdog Thioesterase"/>
    <property type="match status" value="1"/>
</dbReference>
<organism evidence="2 3">
    <name type="scientific">Undibacter mobilis</name>
    <dbReference type="NCBI Taxonomy" id="2292256"/>
    <lineage>
        <taxon>Bacteria</taxon>
        <taxon>Pseudomonadati</taxon>
        <taxon>Pseudomonadota</taxon>
        <taxon>Alphaproteobacteria</taxon>
        <taxon>Hyphomicrobiales</taxon>
        <taxon>Nitrobacteraceae</taxon>
        <taxon>Undibacter</taxon>
    </lineage>
</organism>
<evidence type="ECO:0000313" key="3">
    <source>
        <dbReference type="Proteomes" id="UP000263993"/>
    </source>
</evidence>
<keyword evidence="1" id="KW-0456">Lyase</keyword>
<dbReference type="PANTHER" id="PTHR30272:SF1">
    <property type="entry name" value="3-HYDROXYACYL-[ACYL-CARRIER-PROTEIN] DEHYDRATASE"/>
    <property type="match status" value="1"/>
</dbReference>
<proteinExistence type="predicted"/>
<name>A0A371B340_9BRAD</name>
<comment type="caution">
    <text evidence="2">The sequence shown here is derived from an EMBL/GenBank/DDBJ whole genome shotgun (WGS) entry which is preliminary data.</text>
</comment>
<gene>
    <name evidence="2" type="ORF">DXH78_15095</name>
</gene>
<dbReference type="SUPFAM" id="SSF54637">
    <property type="entry name" value="Thioesterase/thiol ester dehydrase-isomerase"/>
    <property type="match status" value="1"/>
</dbReference>
<dbReference type="PANTHER" id="PTHR30272">
    <property type="entry name" value="3-HYDROXYACYL-[ACYL-CARRIER-PROTEIN] DEHYDRATASE"/>
    <property type="match status" value="1"/>
</dbReference>
<dbReference type="CDD" id="cd01288">
    <property type="entry name" value="FabZ"/>
    <property type="match status" value="1"/>
</dbReference>
<protein>
    <submittedName>
        <fullName evidence="2">Beta-hydroxyacyl-ACP dehydratase</fullName>
    </submittedName>
</protein>
<evidence type="ECO:0000313" key="2">
    <source>
        <dbReference type="EMBL" id="RDV01934.1"/>
    </source>
</evidence>
<dbReference type="Pfam" id="PF07977">
    <property type="entry name" value="FabA"/>
    <property type="match status" value="1"/>
</dbReference>
<dbReference type="Proteomes" id="UP000263993">
    <property type="component" value="Unassembled WGS sequence"/>
</dbReference>
<dbReference type="AlphaFoldDB" id="A0A371B340"/>
<evidence type="ECO:0000256" key="1">
    <source>
        <dbReference type="ARBA" id="ARBA00023239"/>
    </source>
</evidence>
<reference evidence="3" key="1">
    <citation type="submission" date="2018-08" db="EMBL/GenBank/DDBJ databases">
        <authorList>
            <person name="Kim S.-J."/>
            <person name="Jung G.-Y."/>
        </authorList>
    </citation>
    <scope>NUCLEOTIDE SEQUENCE [LARGE SCALE GENOMIC DNA]</scope>
    <source>
        <strain evidence="3">GY_H</strain>
    </source>
</reference>
<accession>A0A371B340</accession>
<sequence length="157" mass="17218">MRLEYFQLIDRVVDLDLADRRISCEATVPSVSTVFEGHFPGFPLMPGVLLVEAMAQTSGWLVSSLNNFKRMSFLASVKEAKLRTFVLPGYVLNIESKLVHEGSGYAVLDAKVKNNGKQVCDATITLRVMEFPNPELAGEMLKMAARVGLTPEAAVNA</sequence>
<dbReference type="EMBL" id="QRGO01000002">
    <property type="protein sequence ID" value="RDV01934.1"/>
    <property type="molecule type" value="Genomic_DNA"/>
</dbReference>
<keyword evidence="3" id="KW-1185">Reference proteome</keyword>
<dbReference type="InterPro" id="IPR013114">
    <property type="entry name" value="FabA_FabZ"/>
</dbReference>
<dbReference type="InterPro" id="IPR029069">
    <property type="entry name" value="HotDog_dom_sf"/>
</dbReference>